<dbReference type="Proteomes" id="UP001196413">
    <property type="component" value="Unassembled WGS sequence"/>
</dbReference>
<proteinExistence type="predicted"/>
<comment type="caution">
    <text evidence="1">The sequence shown here is derived from an EMBL/GenBank/DDBJ whole genome shotgun (WGS) entry which is preliminary data.</text>
</comment>
<accession>A0AAD5QJV3</accession>
<keyword evidence="2" id="KW-1185">Reference proteome</keyword>
<name>A0AAD5QJV3_PARTN</name>
<organism evidence="1 2">
    <name type="scientific">Parelaphostrongylus tenuis</name>
    <name type="common">Meningeal worm</name>
    <dbReference type="NCBI Taxonomy" id="148309"/>
    <lineage>
        <taxon>Eukaryota</taxon>
        <taxon>Metazoa</taxon>
        <taxon>Ecdysozoa</taxon>
        <taxon>Nematoda</taxon>
        <taxon>Chromadorea</taxon>
        <taxon>Rhabditida</taxon>
        <taxon>Rhabditina</taxon>
        <taxon>Rhabditomorpha</taxon>
        <taxon>Strongyloidea</taxon>
        <taxon>Metastrongylidae</taxon>
        <taxon>Parelaphostrongylus</taxon>
    </lineage>
</organism>
<dbReference type="AlphaFoldDB" id="A0AAD5QJV3"/>
<sequence length="98" mass="10496">MDMTQRRCIIVSSTVTAICTAIGANGGMCDKEMKDQVTITSVNTKYTSISGSLMTTNIIMSNWSRMMWQGVVNRAVRMLASGPFASNFFSATAAVGGN</sequence>
<reference evidence="1" key="1">
    <citation type="submission" date="2021-06" db="EMBL/GenBank/DDBJ databases">
        <title>Parelaphostrongylus tenuis whole genome reference sequence.</title>
        <authorList>
            <person name="Garwood T.J."/>
            <person name="Larsen P.A."/>
            <person name="Fountain-Jones N.M."/>
            <person name="Garbe J.R."/>
            <person name="Macchietto M.G."/>
            <person name="Kania S.A."/>
            <person name="Gerhold R.W."/>
            <person name="Richards J.E."/>
            <person name="Wolf T.M."/>
        </authorList>
    </citation>
    <scope>NUCLEOTIDE SEQUENCE</scope>
    <source>
        <strain evidence="1">MNPRO001-30</strain>
        <tissue evidence="1">Meninges</tissue>
    </source>
</reference>
<protein>
    <submittedName>
        <fullName evidence="1">Uncharacterized protein</fullName>
    </submittedName>
</protein>
<dbReference type="EMBL" id="JAHQIW010001622">
    <property type="protein sequence ID" value="KAJ1353172.1"/>
    <property type="molecule type" value="Genomic_DNA"/>
</dbReference>
<evidence type="ECO:0000313" key="1">
    <source>
        <dbReference type="EMBL" id="KAJ1353172.1"/>
    </source>
</evidence>
<evidence type="ECO:0000313" key="2">
    <source>
        <dbReference type="Proteomes" id="UP001196413"/>
    </source>
</evidence>
<gene>
    <name evidence="1" type="ORF">KIN20_009745</name>
</gene>